<protein>
    <submittedName>
        <fullName evidence="1">Uncharacterized protein</fullName>
    </submittedName>
</protein>
<dbReference type="EMBL" id="CP029149">
    <property type="protein sequence ID" value="QHN65552.1"/>
    <property type="molecule type" value="Genomic_DNA"/>
</dbReference>
<dbReference type="OrthoDB" id="1065544at2"/>
<organism evidence="1 2">
    <name type="scientific">Bergeyella cardium</name>
    <dbReference type="NCBI Taxonomy" id="1585976"/>
    <lineage>
        <taxon>Bacteria</taxon>
        <taxon>Pseudomonadati</taxon>
        <taxon>Bacteroidota</taxon>
        <taxon>Flavobacteriia</taxon>
        <taxon>Flavobacteriales</taxon>
        <taxon>Weeksellaceae</taxon>
        <taxon>Bergeyella</taxon>
    </lineage>
</organism>
<accession>A0A6P1QTU2</accession>
<evidence type="ECO:0000313" key="2">
    <source>
        <dbReference type="Proteomes" id="UP000464318"/>
    </source>
</evidence>
<evidence type="ECO:0000313" key="1">
    <source>
        <dbReference type="EMBL" id="QHN65552.1"/>
    </source>
</evidence>
<gene>
    <name evidence="1" type="ORF">DBX24_06480</name>
</gene>
<dbReference type="KEGG" id="bcad:DBX24_06480"/>
<dbReference type="AlphaFoldDB" id="A0A6P1QTU2"/>
<dbReference type="Proteomes" id="UP000464318">
    <property type="component" value="Chromosome"/>
</dbReference>
<sequence>MKYLKFLCLMILAFNLSCTTDRTDFDNNPRGRDRTTMMPVLTFTNGEHQIVMQTPGGKFFSGYNSLMVEVFDANSKQKIHVHSFKFLPIQTNTNNGLSSSCPHLYELEFKSDKKAFEGFAVFNNPNDAIEYEIDANGNVRAKLKNTIKNWSLYLSYTVKGVDYQVKKDVDVSSLPLEYLNRNFTEFMGNDGEKYTLALVEPQTPGVKENPLTAGLYKYIKPANGAFEHKIDNDKPDPSLFSYTIVDGATLELDPRMPDPSMGNHSSPNNKHLTQQADKMYHGVVNYTMTGLWTLNFIFKDKNGTVIKGTKVPHHHTPNVWGKKSELFIDIIF</sequence>
<keyword evidence="2" id="KW-1185">Reference proteome</keyword>
<reference evidence="1 2" key="1">
    <citation type="submission" date="2018-04" db="EMBL/GenBank/DDBJ databases">
        <title>Characteristic and Complete Genome Sequencing of A Novel Member of Infective Endocarditis Causative Bacteria: Bergeyella cardium QL-PH.</title>
        <authorList>
            <person name="Pan H."/>
            <person name="Sun E."/>
            <person name="Zhang Y."/>
        </authorList>
    </citation>
    <scope>NUCLEOTIDE SEQUENCE [LARGE SCALE GENOMIC DNA]</scope>
    <source>
        <strain evidence="1 2">HPQL</strain>
    </source>
</reference>
<name>A0A6P1QTU2_9FLAO</name>
<proteinExistence type="predicted"/>
<dbReference type="RefSeq" id="WP_160224349.1">
    <property type="nucleotide sequence ID" value="NZ_CP029149.1"/>
</dbReference>